<dbReference type="RefSeq" id="WP_148637667.1">
    <property type="nucleotide sequence ID" value="NZ_VSLA01000024.1"/>
</dbReference>
<organism evidence="2 3">
    <name type="scientific">Acetobacterium wieringae</name>
    <dbReference type="NCBI Taxonomy" id="52694"/>
    <lineage>
        <taxon>Bacteria</taxon>
        <taxon>Bacillati</taxon>
        <taxon>Bacillota</taxon>
        <taxon>Clostridia</taxon>
        <taxon>Eubacteriales</taxon>
        <taxon>Eubacteriaceae</taxon>
        <taxon>Acetobacterium</taxon>
    </lineage>
</organism>
<dbReference type="AlphaFoldDB" id="A0A5D0WLJ2"/>
<dbReference type="Proteomes" id="UP000322619">
    <property type="component" value="Unassembled WGS sequence"/>
</dbReference>
<reference evidence="2 3" key="1">
    <citation type="submission" date="2019-08" db="EMBL/GenBank/DDBJ databases">
        <title>Isolation and enrichment of carboxydotrophic bacteria from anaerobic sludge for the production of bio-based chemicals from syngas.</title>
        <authorList>
            <person name="Antares A.L."/>
            <person name="Moreira J."/>
            <person name="Diender M."/>
            <person name="Parshina S.N."/>
            <person name="Stams A.J.M."/>
            <person name="Alves M."/>
            <person name="Alves J.I."/>
            <person name="Sousa D.Z."/>
        </authorList>
    </citation>
    <scope>NUCLEOTIDE SEQUENCE [LARGE SCALE GENOMIC DNA]</scope>
    <source>
        <strain evidence="2 3">JM</strain>
    </source>
</reference>
<accession>A0A5D0WLJ2</accession>
<evidence type="ECO:0000313" key="3">
    <source>
        <dbReference type="Proteomes" id="UP000322619"/>
    </source>
</evidence>
<evidence type="ECO:0000313" key="2">
    <source>
        <dbReference type="EMBL" id="TYC84631.1"/>
    </source>
</evidence>
<keyword evidence="1" id="KW-0175">Coiled coil</keyword>
<dbReference type="EMBL" id="VSLA01000024">
    <property type="protein sequence ID" value="TYC84631.1"/>
    <property type="molecule type" value="Genomic_DNA"/>
</dbReference>
<feature type="coiled-coil region" evidence="1">
    <location>
        <begin position="31"/>
        <end position="99"/>
    </location>
</feature>
<sequence>MLHSEDADINVVIRQVINLDTKAVRIKKNVVQRAERILDRTKNDIKEKEKAELDGAQELAKQNYQQEINKAREERQRIIDGMEEELTKIRCRYDEKKEDKAREVLEILFKKKVSDV</sequence>
<name>A0A5D0WLJ2_9FIRM</name>
<gene>
    <name evidence="2" type="ORF">FXB42_09810</name>
</gene>
<protein>
    <submittedName>
        <fullName evidence="2">Uncharacterized protein</fullName>
    </submittedName>
</protein>
<evidence type="ECO:0000256" key="1">
    <source>
        <dbReference type="SAM" id="Coils"/>
    </source>
</evidence>
<comment type="caution">
    <text evidence="2">The sequence shown here is derived from an EMBL/GenBank/DDBJ whole genome shotgun (WGS) entry which is preliminary data.</text>
</comment>
<proteinExistence type="predicted"/>